<dbReference type="PANTHER" id="PTHR46615:SF1">
    <property type="entry name" value="ARYLSULFATASE K"/>
    <property type="match status" value="1"/>
</dbReference>
<protein>
    <submittedName>
        <fullName evidence="1">Uncharacterized protein</fullName>
    </submittedName>
</protein>
<gene>
    <name evidence="1" type="ORF">KC01_LOCUS41891</name>
</gene>
<evidence type="ECO:0000313" key="2">
    <source>
        <dbReference type="Proteomes" id="UP001497482"/>
    </source>
</evidence>
<reference evidence="1 2" key="1">
    <citation type="submission" date="2024-04" db="EMBL/GenBank/DDBJ databases">
        <authorList>
            <person name="Waldvogel A.-M."/>
            <person name="Schoenle A."/>
        </authorList>
    </citation>
    <scope>NUCLEOTIDE SEQUENCE [LARGE SCALE GENOMIC DNA]</scope>
</reference>
<keyword evidence="2" id="KW-1185">Reference proteome</keyword>
<organism evidence="1 2">
    <name type="scientific">Knipowitschia caucasica</name>
    <name type="common">Caucasian dwarf goby</name>
    <name type="synonym">Pomatoschistus caucasicus</name>
    <dbReference type="NCBI Taxonomy" id="637954"/>
    <lineage>
        <taxon>Eukaryota</taxon>
        <taxon>Metazoa</taxon>
        <taxon>Chordata</taxon>
        <taxon>Craniata</taxon>
        <taxon>Vertebrata</taxon>
        <taxon>Euteleostomi</taxon>
        <taxon>Actinopterygii</taxon>
        <taxon>Neopterygii</taxon>
        <taxon>Teleostei</taxon>
        <taxon>Neoteleostei</taxon>
        <taxon>Acanthomorphata</taxon>
        <taxon>Gobiaria</taxon>
        <taxon>Gobiiformes</taxon>
        <taxon>Gobioidei</taxon>
        <taxon>Gobiidae</taxon>
        <taxon>Gobiinae</taxon>
        <taxon>Knipowitschia</taxon>
    </lineage>
</organism>
<sequence>MSDAFDGRLTVHNKVESGYTTNMIGKLDYISGSHSVSNRVEAWTRDAGLLLSQEGRPVIDLVGNIWRLYFPHITILVKEGVV</sequence>
<dbReference type="AlphaFoldDB" id="A0AAV2MRX8"/>
<dbReference type="EMBL" id="OZ035831">
    <property type="protein sequence ID" value="CAL1616055.1"/>
    <property type="molecule type" value="Genomic_DNA"/>
</dbReference>
<name>A0AAV2MRX8_KNICA</name>
<dbReference type="InterPro" id="IPR051849">
    <property type="entry name" value="GAG-degrading_sulfatase"/>
</dbReference>
<dbReference type="Proteomes" id="UP001497482">
    <property type="component" value="Chromosome 9"/>
</dbReference>
<accession>A0AAV2MRX8</accession>
<proteinExistence type="predicted"/>
<dbReference type="PANTHER" id="PTHR46615">
    <property type="entry name" value="ARYLSULFATASE K"/>
    <property type="match status" value="1"/>
</dbReference>
<dbReference type="GO" id="GO:0015024">
    <property type="term" value="F:glucuronate-2-sulfatase activity"/>
    <property type="evidence" value="ECO:0007669"/>
    <property type="project" value="TreeGrafter"/>
</dbReference>
<evidence type="ECO:0000313" key="1">
    <source>
        <dbReference type="EMBL" id="CAL1616055.1"/>
    </source>
</evidence>
<dbReference type="GO" id="GO:0004065">
    <property type="term" value="F:arylsulfatase activity"/>
    <property type="evidence" value="ECO:0007669"/>
    <property type="project" value="TreeGrafter"/>
</dbReference>